<keyword evidence="1" id="KW-1133">Transmembrane helix</keyword>
<reference evidence="2 3" key="1">
    <citation type="submission" date="2011-11" db="EMBL/GenBank/DDBJ databases">
        <authorList>
            <consortium name="Tuberculosis Structural Genomics Consortium"/>
            <person name="Ioerger T.R."/>
        </authorList>
    </citation>
    <scope>NUCLEOTIDE SEQUENCE [LARGE SCALE GENOMIC DNA]</scope>
    <source>
        <strain evidence="3">ATCC 19527 / DSM 44167 / CIP 105390 / JCM 6362 / NCTC 10409 / 316</strain>
    </source>
</reference>
<keyword evidence="1" id="KW-0472">Membrane</keyword>
<evidence type="ECO:0000313" key="2">
    <source>
        <dbReference type="EMBL" id="EHI12102.1"/>
    </source>
</evidence>
<feature type="transmembrane region" description="Helical" evidence="1">
    <location>
        <begin position="47"/>
        <end position="64"/>
    </location>
</feature>
<feature type="transmembrane region" description="Helical" evidence="1">
    <location>
        <begin position="76"/>
        <end position="95"/>
    </location>
</feature>
<dbReference type="Proteomes" id="UP000004915">
    <property type="component" value="Unassembled WGS sequence"/>
</dbReference>
<protein>
    <submittedName>
        <fullName evidence="2">Uncharacterized protein</fullName>
    </submittedName>
</protein>
<comment type="caution">
    <text evidence="2">The sequence shown here is derived from an EMBL/GenBank/DDBJ whole genome shotgun (WGS) entry which is preliminary data.</text>
</comment>
<keyword evidence="3" id="KW-1185">Reference proteome</keyword>
<gene>
    <name evidence="2" type="ORF">KEK_14423</name>
</gene>
<sequence>MAVLLIAVGVADVCRRLTDRLRVAVAAVPVVVVGCAALAGLWHRGDVALLLIATAAGVLWQVLCARAERTGSHQPAALAVFGGAVGVLLLLSGWASPVGGLVAGWAGWVDLPGGTAVDADRMLTIVGVGLLQLVTGNQLVRLVLAAVGAVKPVGQPQPSDRLKGGRLLGPMERLLILGLGLAGHLAAASLVVAAKSIIRFPEINAQKARENGKNGIAIGIDEVTEYFLVGSFASWILALGGLALAGGCCVEWVFDTVGSWVSSSSPPGPPGRGWVSCWPRWMRRMPRCARCVSMRSVPGFGWSWPSGWRRSVGSIGG</sequence>
<organism evidence="2 3">
    <name type="scientific">Mycolicibacterium thermoresistibile (strain ATCC 19527 / DSM 44167 / CIP 105390 / JCM 6362 / NCTC 10409 / 316)</name>
    <name type="common">Mycobacterium thermoresistibile</name>
    <dbReference type="NCBI Taxonomy" id="1078020"/>
    <lineage>
        <taxon>Bacteria</taxon>
        <taxon>Bacillati</taxon>
        <taxon>Actinomycetota</taxon>
        <taxon>Actinomycetes</taxon>
        <taxon>Mycobacteriales</taxon>
        <taxon>Mycobacteriaceae</taxon>
        <taxon>Mycolicibacterium</taxon>
    </lineage>
</organism>
<feature type="transmembrane region" description="Helical" evidence="1">
    <location>
        <begin position="232"/>
        <end position="254"/>
    </location>
</feature>
<evidence type="ECO:0000256" key="1">
    <source>
        <dbReference type="SAM" id="Phobius"/>
    </source>
</evidence>
<dbReference type="PATRIC" id="fig|1078020.3.peg.2836"/>
<feature type="transmembrane region" description="Helical" evidence="1">
    <location>
        <begin position="174"/>
        <end position="194"/>
    </location>
</feature>
<accession>G7CGZ2</accession>
<dbReference type="EMBL" id="AGVE01000046">
    <property type="protein sequence ID" value="EHI12102.1"/>
    <property type="molecule type" value="Genomic_DNA"/>
</dbReference>
<feature type="transmembrane region" description="Helical" evidence="1">
    <location>
        <begin position="21"/>
        <end position="41"/>
    </location>
</feature>
<dbReference type="AlphaFoldDB" id="G7CGZ2"/>
<name>G7CGZ2_MYCT3</name>
<keyword evidence="1" id="KW-0812">Transmembrane</keyword>
<dbReference type="eggNOG" id="ENOG5032V90">
    <property type="taxonomic scope" value="Bacteria"/>
</dbReference>
<proteinExistence type="predicted"/>
<evidence type="ECO:0000313" key="3">
    <source>
        <dbReference type="Proteomes" id="UP000004915"/>
    </source>
</evidence>